<reference evidence="1 2" key="2">
    <citation type="journal article" date="2003" name="Infect. Immun.">
        <title>Characterization and pathogenic significance of Vibrio vulnificus antigens preferentially expressed in septicemic patients.</title>
        <authorList>
            <person name="Kim Y.R."/>
            <person name="Lee S.E."/>
            <person name="Kim C.M."/>
            <person name="Kim S.Y."/>
            <person name="Shin E.K."/>
            <person name="Shin D.H."/>
            <person name="Chung S.S."/>
            <person name="Choy H.E."/>
            <person name="Progulske-Fox A."/>
            <person name="Hillman J.D."/>
            <person name="Handfield M."/>
            <person name="Rhee J.H."/>
        </authorList>
    </citation>
    <scope>NUCLEOTIDE SEQUENCE [LARGE SCALE GENOMIC DNA]</scope>
    <source>
        <strain evidence="1 2">CMCP6</strain>
    </source>
</reference>
<evidence type="ECO:0000313" key="1">
    <source>
        <dbReference type="EMBL" id="AAO08091.1"/>
    </source>
</evidence>
<dbReference type="KEGG" id="vvu:VV2_1194"/>
<reference evidence="1 2" key="3">
    <citation type="journal article" date="2011" name="Mol. Syst. Biol.">
        <title>Integrative genome-scale metabolic analysis of Vibrio vulnificus for drug targeting and discovery.</title>
        <authorList>
            <person name="Kim H.U."/>
            <person name="Kim S.Y."/>
            <person name="Jeong H."/>
            <person name="Kim T.Y."/>
            <person name="Kim J.J."/>
            <person name="Choy H.E."/>
            <person name="Yi K.Y."/>
            <person name="Rhee J.H."/>
            <person name="Lee S.Y."/>
        </authorList>
    </citation>
    <scope>NUCLEOTIDE SEQUENCE [LARGE SCALE GENOMIC DNA]</scope>
    <source>
        <strain evidence="1 2">CMCP6</strain>
    </source>
</reference>
<dbReference type="Proteomes" id="UP000002275">
    <property type="component" value="Chromosome II"/>
</dbReference>
<evidence type="ECO:0000313" key="2">
    <source>
        <dbReference type="Proteomes" id="UP000002275"/>
    </source>
</evidence>
<dbReference type="EMBL" id="AE016796">
    <property type="protein sequence ID" value="AAO08091.1"/>
    <property type="molecule type" value="Genomic_DNA"/>
</dbReference>
<protein>
    <submittedName>
        <fullName evidence="1">Uncharacterized protein</fullName>
    </submittedName>
</protein>
<gene>
    <name evidence="1" type="ordered locus">VV2_1194</name>
</gene>
<reference evidence="2" key="1">
    <citation type="submission" date="2002-12" db="EMBL/GenBank/DDBJ databases">
        <title>Complete genome sequence of Vibrio vulnificus CMCP6.</title>
        <authorList>
            <person name="Rhee J.H."/>
            <person name="Kim S.Y."/>
            <person name="Chung S.S."/>
            <person name="Kim J.J."/>
            <person name="Moon Y.H."/>
            <person name="Jeong H."/>
            <person name="Choy H.E."/>
        </authorList>
    </citation>
    <scope>NUCLEOTIDE SEQUENCE [LARGE SCALE GENOMIC DNA]</scope>
    <source>
        <strain evidence="2">CMCP6</strain>
    </source>
</reference>
<proteinExistence type="predicted"/>
<accession>A0A3Q0KZX3</accession>
<name>A0A3Q0KZX3_VIBVU</name>
<sequence>MPRGRRDNGERSKASALYRSVSDGENGYLQRASKTKCLQCKLRKQKRRAASLPLSLLFCCVCNGC</sequence>
<dbReference type="AlphaFoldDB" id="A0A3Q0KZX3"/>
<organism evidence="1 2">
    <name type="scientific">Vibrio vulnificus (strain CMCP6)</name>
    <dbReference type="NCBI Taxonomy" id="216895"/>
    <lineage>
        <taxon>Bacteria</taxon>
        <taxon>Pseudomonadati</taxon>
        <taxon>Pseudomonadota</taxon>
        <taxon>Gammaproteobacteria</taxon>
        <taxon>Vibrionales</taxon>
        <taxon>Vibrionaceae</taxon>
        <taxon>Vibrio</taxon>
    </lineage>
</organism>